<reference evidence="2" key="1">
    <citation type="submission" date="2022-06" db="EMBL/GenBank/DDBJ databases">
        <title>Natrinema sp. a new haloarchaeum isolate from saline soil.</title>
        <authorList>
            <person name="Strakova D."/>
            <person name="Galisteo C."/>
            <person name="Sanchez-Porro C."/>
            <person name="Ventosa A."/>
        </authorList>
    </citation>
    <scope>NUCLEOTIDE SEQUENCE</scope>
    <source>
        <strain evidence="2">S1CR25-10</strain>
    </source>
</reference>
<keyword evidence="3" id="KW-1185">Reference proteome</keyword>
<comment type="caution">
    <text evidence="2">The sequence shown here is derived from an EMBL/GenBank/DDBJ whole genome shotgun (WGS) entry which is preliminary data.</text>
</comment>
<feature type="transmembrane region" description="Helical" evidence="1">
    <location>
        <begin position="41"/>
        <end position="60"/>
    </location>
</feature>
<sequence>MIHSVVQMLSIPLVIIASTGAGIFALLSWSIFRNSPFGTAVALLSVGLVVLAVYHVMLFATDLDPMALHVLRSGANTVIAIFLGLLALRHRQLRQDRLTGGKP</sequence>
<dbReference type="Proteomes" id="UP001154061">
    <property type="component" value="Unassembled WGS sequence"/>
</dbReference>
<gene>
    <name evidence="2" type="ORF">NDI89_21465</name>
</gene>
<keyword evidence="1" id="KW-0472">Membrane</keyword>
<feature type="transmembrane region" description="Helical" evidence="1">
    <location>
        <begin position="6"/>
        <end position="29"/>
    </location>
</feature>
<accession>A0A9Q4Q5G0</accession>
<evidence type="ECO:0000313" key="3">
    <source>
        <dbReference type="Proteomes" id="UP001154061"/>
    </source>
</evidence>
<name>A0A9Q4Q5G0_9EURY</name>
<proteinExistence type="predicted"/>
<evidence type="ECO:0000256" key="1">
    <source>
        <dbReference type="SAM" id="Phobius"/>
    </source>
</evidence>
<organism evidence="2 3">
    <name type="scientific">Natrinema salsiterrestre</name>
    <dbReference type="NCBI Taxonomy" id="2950540"/>
    <lineage>
        <taxon>Archaea</taxon>
        <taxon>Methanobacteriati</taxon>
        <taxon>Methanobacteriota</taxon>
        <taxon>Stenosarchaea group</taxon>
        <taxon>Halobacteria</taxon>
        <taxon>Halobacteriales</taxon>
        <taxon>Natrialbaceae</taxon>
        <taxon>Natrinema</taxon>
    </lineage>
</organism>
<dbReference type="EMBL" id="JAMQOT010000012">
    <property type="protein sequence ID" value="MDF9748143.1"/>
    <property type="molecule type" value="Genomic_DNA"/>
</dbReference>
<protein>
    <submittedName>
        <fullName evidence="2">Uncharacterized protein</fullName>
    </submittedName>
</protein>
<evidence type="ECO:0000313" key="2">
    <source>
        <dbReference type="EMBL" id="MDF9748143.1"/>
    </source>
</evidence>
<keyword evidence="1" id="KW-1133">Transmembrane helix</keyword>
<dbReference type="RefSeq" id="WP_277524715.1">
    <property type="nucleotide sequence ID" value="NZ_JAMQOT010000012.1"/>
</dbReference>
<feature type="transmembrane region" description="Helical" evidence="1">
    <location>
        <begin position="66"/>
        <end position="88"/>
    </location>
</feature>
<dbReference type="AlphaFoldDB" id="A0A9Q4Q5G0"/>
<keyword evidence="1" id="KW-0812">Transmembrane</keyword>